<dbReference type="InterPro" id="IPR029066">
    <property type="entry name" value="PLP-binding_barrel"/>
</dbReference>
<reference evidence="5 6" key="1">
    <citation type="submission" date="2015-01" db="EMBL/GenBank/DDBJ databases">
        <title>Evolution of Trichinella species and genotypes.</title>
        <authorList>
            <person name="Korhonen P.K."/>
            <person name="Edoardo P."/>
            <person name="Giuseppe L.R."/>
            <person name="Gasser R.B."/>
        </authorList>
    </citation>
    <scope>NUCLEOTIDE SEQUENCE [LARGE SCALE GENOMIC DNA]</scope>
    <source>
        <strain evidence="5">ISS13</strain>
    </source>
</reference>
<comment type="caution">
    <text evidence="5">The sequence shown here is derived from an EMBL/GenBank/DDBJ whole genome shotgun (WGS) entry which is preliminary data.</text>
</comment>
<dbReference type="Proteomes" id="UP000054632">
    <property type="component" value="Unassembled WGS sequence"/>
</dbReference>
<dbReference type="InterPro" id="IPR001247">
    <property type="entry name" value="ExoRNase_PH_dom1"/>
</dbReference>
<dbReference type="Gene3D" id="3.30.230.70">
    <property type="entry name" value="GHMP Kinase, N-terminal domain"/>
    <property type="match status" value="1"/>
</dbReference>
<feature type="modified residue" description="N6-(pyridoxal phosphate)lysine" evidence="2">
    <location>
        <position position="40"/>
    </location>
</feature>
<evidence type="ECO:0000256" key="1">
    <source>
        <dbReference type="ARBA" id="ARBA00022898"/>
    </source>
</evidence>
<dbReference type="FunFam" id="3.20.20.10:FF:000018">
    <property type="entry name" value="Pyridoxal phosphate homeostasis protein"/>
    <property type="match status" value="1"/>
</dbReference>
<dbReference type="InterPro" id="IPR001608">
    <property type="entry name" value="Ala_racemase_N"/>
</dbReference>
<dbReference type="InterPro" id="IPR020568">
    <property type="entry name" value="Ribosomal_Su5_D2-typ_SF"/>
</dbReference>
<evidence type="ECO:0000259" key="3">
    <source>
        <dbReference type="Pfam" id="PF01138"/>
    </source>
</evidence>
<proteinExistence type="inferred from homology"/>
<dbReference type="GO" id="GO:0030170">
    <property type="term" value="F:pyridoxal phosphate binding"/>
    <property type="evidence" value="ECO:0007669"/>
    <property type="project" value="UniProtKB-UniRule"/>
</dbReference>
<accession>A0A0V1E0P3</accession>
<dbReference type="Pfam" id="PF01168">
    <property type="entry name" value="Ala_racemase_N"/>
    <property type="match status" value="1"/>
</dbReference>
<dbReference type="Gene3D" id="3.20.20.10">
    <property type="entry name" value="Alanine racemase"/>
    <property type="match status" value="1"/>
</dbReference>
<dbReference type="NCBIfam" id="TIGR00044">
    <property type="entry name" value="YggS family pyridoxal phosphate-dependent enzyme"/>
    <property type="match status" value="1"/>
</dbReference>
<dbReference type="EMBL" id="JYDR01000138">
    <property type="protein sequence ID" value="KRY67413.1"/>
    <property type="molecule type" value="Genomic_DNA"/>
</dbReference>
<keyword evidence="1 2" id="KW-0663">Pyridoxal phosphate</keyword>
<evidence type="ECO:0000259" key="4">
    <source>
        <dbReference type="Pfam" id="PF01168"/>
    </source>
</evidence>
<dbReference type="PANTHER" id="PTHR10146">
    <property type="entry name" value="PROLINE SYNTHETASE CO-TRANSCRIBED BACTERIAL HOMOLOG PROTEIN"/>
    <property type="match status" value="1"/>
</dbReference>
<feature type="domain" description="Alanine racemase N-terminal" evidence="4">
    <location>
        <begin position="33"/>
        <end position="244"/>
    </location>
</feature>
<dbReference type="SUPFAM" id="SSF54211">
    <property type="entry name" value="Ribosomal protein S5 domain 2-like"/>
    <property type="match status" value="1"/>
</dbReference>
<dbReference type="InterPro" id="IPR027408">
    <property type="entry name" value="PNPase/RNase_PH_dom_sf"/>
</dbReference>
<dbReference type="SUPFAM" id="SSF51419">
    <property type="entry name" value="PLP-binding barrel"/>
    <property type="match status" value="1"/>
</dbReference>
<evidence type="ECO:0000313" key="5">
    <source>
        <dbReference type="EMBL" id="KRY67413.1"/>
    </source>
</evidence>
<dbReference type="HAMAP" id="MF_02087">
    <property type="entry name" value="PLP_homeostasis"/>
    <property type="match status" value="1"/>
</dbReference>
<evidence type="ECO:0000313" key="6">
    <source>
        <dbReference type="Proteomes" id="UP000054632"/>
    </source>
</evidence>
<sequence length="543" mass="61350">MFSAVQRNIAAVQNQITSAWNCTDPTVRFGSIPRLVAVSKRKPVVDICAAYAAGQRHFGENYVQELIEKANDEQLLVACPDIRWHFIGHLQLNKVRKLIENVPNLHVVETVDSEKLAEMLNRVARSRVDQTLLGKINVMLQVNTSGEIQKHGCEPEKAAQLARMVVQDCPFLQLIGLMTIGTASSCAEVTRGEFSKLFQIRNQICANLDWEVHQLELSMGMSNDFQEAVCCGSSSVRVGSAIFVLLRSKYYSIAYCYCYYMHNDHFALCFLCEENFRSKIIEMEYNSVPYSKLCKDAENSEQNLEQSNTVATKQRICMKMNCVESFQGSAYIEINKTKILCTVVGPREAYKSSEDNMGMLLATCGKLTVSVRFAPFAKTGRLQRRRKEVTLSEEQTLATLIQQAFESVVLVERYPKAEIVLIISILQDSGNVLSASLNCCTMALVSAGIEIYDLLTSASETLEDKDDNGTLTIGYMAKLHQHALTELTGYASAESIRKMMMALEIRCTEWRKWMEKKIRAQMQHENFEKAVQINEIETRRYGK</sequence>
<dbReference type="InterPro" id="IPR011078">
    <property type="entry name" value="PyrdxlP_homeostasis"/>
</dbReference>
<comment type="similarity">
    <text evidence="2">Belongs to the pyridoxal phosphate-binding protein YggS/PROSC family.</text>
</comment>
<name>A0A0V1E0P3_TRIPS</name>
<dbReference type="PROSITE" id="PS01211">
    <property type="entry name" value="UPF0001"/>
    <property type="match status" value="1"/>
</dbReference>
<dbReference type="Pfam" id="PF01138">
    <property type="entry name" value="RNase_PH"/>
    <property type="match status" value="1"/>
</dbReference>
<dbReference type="AlphaFoldDB" id="A0A0V1E0P3"/>
<comment type="function">
    <text evidence="2">Pyridoxal 5'-phosphate (PLP)-binding protein, which may be involved in intracellular homeostatic regulation of pyridoxal 5'-phosphate (PLP), the active form of vitamin B6.</text>
</comment>
<dbReference type="CDD" id="cd06822">
    <property type="entry name" value="PLPDE_III_YBL036c_euk"/>
    <property type="match status" value="1"/>
</dbReference>
<evidence type="ECO:0000256" key="2">
    <source>
        <dbReference type="HAMAP-Rule" id="MF_03225"/>
    </source>
</evidence>
<organism evidence="5 6">
    <name type="scientific">Trichinella pseudospiralis</name>
    <name type="common">Parasitic roundworm</name>
    <dbReference type="NCBI Taxonomy" id="6337"/>
    <lineage>
        <taxon>Eukaryota</taxon>
        <taxon>Metazoa</taxon>
        <taxon>Ecdysozoa</taxon>
        <taxon>Nematoda</taxon>
        <taxon>Enoplea</taxon>
        <taxon>Dorylaimia</taxon>
        <taxon>Trichinellida</taxon>
        <taxon>Trichinellidae</taxon>
        <taxon>Trichinella</taxon>
    </lineage>
</organism>
<protein>
    <recommendedName>
        <fullName evidence="2">Pyridoxal phosphate homeostasis protein</fullName>
        <shortName evidence="2">PLP homeostasis protein</shortName>
    </recommendedName>
</protein>
<gene>
    <name evidence="5" type="primary">PROSC</name>
    <name evidence="5" type="ORF">T4A_12482</name>
</gene>
<feature type="domain" description="Exoribonuclease phosphorolytic" evidence="3">
    <location>
        <begin position="316"/>
        <end position="450"/>
    </location>
</feature>
<dbReference type="PANTHER" id="PTHR10146:SF14">
    <property type="entry name" value="PYRIDOXAL PHOSPHATE HOMEOSTASIS PROTEIN"/>
    <property type="match status" value="1"/>
</dbReference>